<dbReference type="AlphaFoldDB" id="A0A7W7YGK7"/>
<dbReference type="SMART" id="SM00450">
    <property type="entry name" value="RHOD"/>
    <property type="match status" value="1"/>
</dbReference>
<comment type="caution">
    <text evidence="2">The sequence shown here is derived from an EMBL/GenBank/DDBJ whole genome shotgun (WGS) entry which is preliminary data.</text>
</comment>
<protein>
    <submittedName>
        <fullName evidence="2">Adenylyltransferase/sulfurtransferase</fullName>
    </submittedName>
</protein>
<dbReference type="Proteomes" id="UP000590740">
    <property type="component" value="Unassembled WGS sequence"/>
</dbReference>
<gene>
    <name evidence="2" type="ORF">HNQ65_005250</name>
</gene>
<dbReference type="PANTHER" id="PTHR43629">
    <property type="entry name" value="PEPTIDYL-PROLYL CIS-TRANS ISOMERASE"/>
    <property type="match status" value="1"/>
</dbReference>
<dbReference type="RefSeq" id="WP_184344632.1">
    <property type="nucleotide sequence ID" value="NZ_JACHIG010000021.1"/>
</dbReference>
<dbReference type="InterPro" id="IPR001763">
    <property type="entry name" value="Rhodanese-like_dom"/>
</dbReference>
<accession>A0A7W7YGK7</accession>
<keyword evidence="2" id="KW-0548">Nucleotidyltransferase</keyword>
<reference evidence="2 3" key="1">
    <citation type="submission" date="2020-08" db="EMBL/GenBank/DDBJ databases">
        <title>Genomic Encyclopedia of Type Strains, Phase IV (KMG-IV): sequencing the most valuable type-strain genomes for metagenomic binning, comparative biology and taxonomic classification.</title>
        <authorList>
            <person name="Goeker M."/>
        </authorList>
    </citation>
    <scope>NUCLEOTIDE SEQUENCE [LARGE SCALE GENOMIC DNA]</scope>
    <source>
        <strain evidence="2 3">DSM 12252</strain>
    </source>
</reference>
<feature type="domain" description="Rhodanese" evidence="1">
    <location>
        <begin position="22"/>
        <end position="112"/>
    </location>
</feature>
<evidence type="ECO:0000259" key="1">
    <source>
        <dbReference type="PROSITE" id="PS50206"/>
    </source>
</evidence>
<dbReference type="Pfam" id="PF00581">
    <property type="entry name" value="Rhodanese"/>
    <property type="match status" value="1"/>
</dbReference>
<dbReference type="GO" id="GO:0016779">
    <property type="term" value="F:nucleotidyltransferase activity"/>
    <property type="evidence" value="ECO:0007669"/>
    <property type="project" value="UniProtKB-KW"/>
</dbReference>
<dbReference type="PROSITE" id="PS50206">
    <property type="entry name" value="RHODANESE_3"/>
    <property type="match status" value="1"/>
</dbReference>
<organism evidence="2 3">
    <name type="scientific">Prosthecobacter vanneervenii</name>
    <dbReference type="NCBI Taxonomy" id="48466"/>
    <lineage>
        <taxon>Bacteria</taxon>
        <taxon>Pseudomonadati</taxon>
        <taxon>Verrucomicrobiota</taxon>
        <taxon>Verrucomicrobiia</taxon>
        <taxon>Verrucomicrobiales</taxon>
        <taxon>Verrucomicrobiaceae</taxon>
        <taxon>Prosthecobacter</taxon>
    </lineage>
</organism>
<dbReference type="InterPro" id="IPR036873">
    <property type="entry name" value="Rhodanese-like_dom_sf"/>
</dbReference>
<dbReference type="Gene3D" id="3.40.250.10">
    <property type="entry name" value="Rhodanese-like domain"/>
    <property type="match status" value="1"/>
</dbReference>
<keyword evidence="3" id="KW-1185">Reference proteome</keyword>
<proteinExistence type="predicted"/>
<dbReference type="PANTHER" id="PTHR43629:SF2">
    <property type="entry name" value="RHODANESE-LIKE_PPIC DOMAIN-CONTAINING PROTEIN 12, CHLOROPLASTIC"/>
    <property type="match status" value="1"/>
</dbReference>
<name>A0A7W7YGK7_9BACT</name>
<keyword evidence="2" id="KW-0808">Transferase</keyword>
<dbReference type="InterPro" id="IPR052204">
    <property type="entry name" value="PpiC/parvulin_rotamase"/>
</dbReference>
<evidence type="ECO:0000313" key="2">
    <source>
        <dbReference type="EMBL" id="MBB5035637.1"/>
    </source>
</evidence>
<sequence>MTPETPLEISPTDVSYLMERPGPRTCRIIDCREESEWQICRLPDAQLVPLSRFGELAQQVFADTQEHIIIYCHHGMRSLRATQFLRQHGFVHTQSMRGGIDAWADMVDPATPRY</sequence>
<dbReference type="SUPFAM" id="SSF52821">
    <property type="entry name" value="Rhodanese/Cell cycle control phosphatase"/>
    <property type="match status" value="1"/>
</dbReference>
<dbReference type="EMBL" id="JACHIG010000021">
    <property type="protein sequence ID" value="MBB5035637.1"/>
    <property type="molecule type" value="Genomic_DNA"/>
</dbReference>
<evidence type="ECO:0000313" key="3">
    <source>
        <dbReference type="Proteomes" id="UP000590740"/>
    </source>
</evidence>